<dbReference type="Proteomes" id="UP001642482">
    <property type="component" value="Unassembled WGS sequence"/>
</dbReference>
<evidence type="ECO:0000313" key="2">
    <source>
        <dbReference type="Proteomes" id="UP001642482"/>
    </source>
</evidence>
<comment type="caution">
    <text evidence="1">The sequence shown here is derived from an EMBL/GenBank/DDBJ whole genome shotgun (WGS) entry which is preliminary data.</text>
</comment>
<name>A0ABP0AX58_9PEZI</name>
<gene>
    <name evidence="1" type="ORF">SEUCBS140593_001312</name>
</gene>
<proteinExistence type="predicted"/>
<sequence length="167" mass="18585">MATTPGATASSTRPRFDFAAAEAAYERGERWVHIPDKAIRVGGGSLFETAKDAQELLELDSVPETVETLAENYQGEELYPVQYILLPVDPYIDLCAVTESLDRLEFARAANGKKLLLHTPTVVIPEKLEERRAWRRQKSSVLTLDSNHNIVDEDGNILGNIFGRSTK</sequence>
<reference evidence="1 2" key="1">
    <citation type="submission" date="2024-01" db="EMBL/GenBank/DDBJ databases">
        <authorList>
            <person name="Allen C."/>
            <person name="Tagirdzhanova G."/>
        </authorList>
    </citation>
    <scope>NUCLEOTIDE SEQUENCE [LARGE SCALE GENOMIC DNA]</scope>
</reference>
<keyword evidence="2" id="KW-1185">Reference proteome</keyword>
<organism evidence="1 2">
    <name type="scientific">Sporothrix eucalyptigena</name>
    <dbReference type="NCBI Taxonomy" id="1812306"/>
    <lineage>
        <taxon>Eukaryota</taxon>
        <taxon>Fungi</taxon>
        <taxon>Dikarya</taxon>
        <taxon>Ascomycota</taxon>
        <taxon>Pezizomycotina</taxon>
        <taxon>Sordariomycetes</taxon>
        <taxon>Sordariomycetidae</taxon>
        <taxon>Ophiostomatales</taxon>
        <taxon>Ophiostomataceae</taxon>
        <taxon>Sporothrix</taxon>
    </lineage>
</organism>
<evidence type="ECO:0000313" key="1">
    <source>
        <dbReference type="EMBL" id="CAK7211873.1"/>
    </source>
</evidence>
<accession>A0ABP0AX58</accession>
<protein>
    <submittedName>
        <fullName evidence="1">Uncharacterized protein</fullName>
    </submittedName>
</protein>
<dbReference type="EMBL" id="CAWUHD010000008">
    <property type="protein sequence ID" value="CAK7211873.1"/>
    <property type="molecule type" value="Genomic_DNA"/>
</dbReference>